<evidence type="ECO:0000313" key="5">
    <source>
        <dbReference type="EMBL" id="VEP14424.1"/>
    </source>
</evidence>
<evidence type="ECO:0000256" key="2">
    <source>
        <dbReference type="ARBA" id="ARBA00022857"/>
    </source>
</evidence>
<evidence type="ECO:0000313" key="6">
    <source>
        <dbReference type="Proteomes" id="UP000320055"/>
    </source>
</evidence>
<sequence>MNLRPHTTVILAMTADGKIADRANSPARFGSAIDKAHLESQVSLADGVIFGAGTLRAYGTSLPITNPQLIQSRENRSQSWQPFHIVVSASGKINSQLKFFQQPIPRLLLTTEEGSFLWQNNDLWQRILIGKVDSDSSSFLWDKILFQLLSFGINKLAVLGGGNLVASLLAINAVDEIWLTVCPVILGGFDAPTPVTGMGWLQSQGIKLHLLEVKQVEQEVFLHYRVSSTYRD</sequence>
<dbReference type="EMBL" id="CAACVJ010000183">
    <property type="protein sequence ID" value="VEP14424.1"/>
    <property type="molecule type" value="Genomic_DNA"/>
</dbReference>
<feature type="domain" description="Bacterial bifunctional deaminase-reductase C-terminal" evidence="4">
    <location>
        <begin position="6"/>
        <end position="220"/>
    </location>
</feature>
<organism evidence="5 6">
    <name type="scientific">Hyella patelloides LEGE 07179</name>
    <dbReference type="NCBI Taxonomy" id="945734"/>
    <lineage>
        <taxon>Bacteria</taxon>
        <taxon>Bacillati</taxon>
        <taxon>Cyanobacteriota</taxon>
        <taxon>Cyanophyceae</taxon>
        <taxon>Pleurocapsales</taxon>
        <taxon>Hyellaceae</taxon>
        <taxon>Hyella</taxon>
    </lineage>
</organism>
<evidence type="ECO:0000256" key="1">
    <source>
        <dbReference type="ARBA" id="ARBA00005104"/>
    </source>
</evidence>
<dbReference type="RefSeq" id="WP_144872994.1">
    <property type="nucleotide sequence ID" value="NZ_LR214006.1"/>
</dbReference>
<dbReference type="InterPro" id="IPR050765">
    <property type="entry name" value="Riboflavin_Biosynth_HTPR"/>
</dbReference>
<dbReference type="PANTHER" id="PTHR38011:SF7">
    <property type="entry name" value="2,5-DIAMINO-6-RIBOSYLAMINO-4(3H)-PYRIMIDINONE 5'-PHOSPHATE REDUCTASE"/>
    <property type="match status" value="1"/>
</dbReference>
<keyword evidence="3" id="KW-0560">Oxidoreductase</keyword>
<dbReference type="Gene3D" id="3.40.430.10">
    <property type="entry name" value="Dihydrofolate Reductase, subunit A"/>
    <property type="match status" value="1"/>
</dbReference>
<proteinExistence type="predicted"/>
<dbReference type="Pfam" id="PF01872">
    <property type="entry name" value="RibD_C"/>
    <property type="match status" value="1"/>
</dbReference>
<keyword evidence="6" id="KW-1185">Reference proteome</keyword>
<dbReference type="Proteomes" id="UP000320055">
    <property type="component" value="Unassembled WGS sequence"/>
</dbReference>
<accession>A0A563VSI4</accession>
<comment type="pathway">
    <text evidence="1">Cofactor biosynthesis; riboflavin biosynthesis.</text>
</comment>
<name>A0A563VSI4_9CYAN</name>
<dbReference type="SUPFAM" id="SSF53597">
    <property type="entry name" value="Dihydrofolate reductase-like"/>
    <property type="match status" value="1"/>
</dbReference>
<evidence type="ECO:0000259" key="4">
    <source>
        <dbReference type="Pfam" id="PF01872"/>
    </source>
</evidence>
<dbReference type="AlphaFoldDB" id="A0A563VSI4"/>
<dbReference type="InterPro" id="IPR002734">
    <property type="entry name" value="RibDG_C"/>
</dbReference>
<dbReference type="GO" id="GO:0009231">
    <property type="term" value="P:riboflavin biosynthetic process"/>
    <property type="evidence" value="ECO:0007669"/>
    <property type="project" value="InterPro"/>
</dbReference>
<evidence type="ECO:0000256" key="3">
    <source>
        <dbReference type="ARBA" id="ARBA00023002"/>
    </source>
</evidence>
<dbReference type="PANTHER" id="PTHR38011">
    <property type="entry name" value="DIHYDROFOLATE REDUCTASE FAMILY PROTEIN (AFU_ORTHOLOGUE AFUA_8G06820)"/>
    <property type="match status" value="1"/>
</dbReference>
<keyword evidence="2" id="KW-0521">NADP</keyword>
<dbReference type="GO" id="GO:0008703">
    <property type="term" value="F:5-amino-6-(5-phosphoribosylamino)uracil reductase activity"/>
    <property type="evidence" value="ECO:0007669"/>
    <property type="project" value="InterPro"/>
</dbReference>
<reference evidence="5 6" key="1">
    <citation type="submission" date="2019-01" db="EMBL/GenBank/DDBJ databases">
        <authorList>
            <person name="Brito A."/>
        </authorList>
    </citation>
    <scope>NUCLEOTIDE SEQUENCE [LARGE SCALE GENOMIC DNA]</scope>
    <source>
        <strain evidence="5">1</strain>
    </source>
</reference>
<protein>
    <submittedName>
        <fullName evidence="5">Bifunctional deaminase-reductase-like protein</fullName>
    </submittedName>
</protein>
<dbReference type="OrthoDB" id="9800865at2"/>
<dbReference type="InterPro" id="IPR024072">
    <property type="entry name" value="DHFR-like_dom_sf"/>
</dbReference>
<gene>
    <name evidence="5" type="ORF">H1P_2630002</name>
</gene>